<reference evidence="2 3" key="1">
    <citation type="submission" date="2023-08" db="EMBL/GenBank/DDBJ databases">
        <title>Microbacterium aquilitoris sp. nov. and Microbacterium gwkjibeachense sp. nov., isolated from beach.</title>
        <authorList>
            <person name="Lee S.D."/>
            <person name="Yang H."/>
            <person name="Kim I."/>
        </authorList>
    </citation>
    <scope>NUCLEOTIDE SEQUENCE [LARGE SCALE GENOMIC DNA]</scope>
    <source>
        <strain evidence="2 3">KSW4-11</strain>
    </source>
</reference>
<dbReference type="Proteomes" id="UP001251849">
    <property type="component" value="Unassembled WGS sequence"/>
</dbReference>
<evidence type="ECO:0000313" key="3">
    <source>
        <dbReference type="Proteomes" id="UP001251849"/>
    </source>
</evidence>
<sequence length="53" mass="5512">MTIAARYRLERALPSAIGIRALTAPQHPGTNGWVSEWGTNAHGEIAGCPPSGA</sequence>
<evidence type="ECO:0000313" key="2">
    <source>
        <dbReference type="EMBL" id="MDT3316240.1"/>
    </source>
</evidence>
<accession>A0ABU3G8U7</accession>
<feature type="region of interest" description="Disordered" evidence="1">
    <location>
        <begin position="33"/>
        <end position="53"/>
    </location>
</feature>
<proteinExistence type="predicted"/>
<dbReference type="EMBL" id="JAUZVV010000001">
    <property type="protein sequence ID" value="MDT3316240.1"/>
    <property type="molecule type" value="Genomic_DNA"/>
</dbReference>
<dbReference type="RefSeq" id="WP_311860992.1">
    <property type="nucleotide sequence ID" value="NZ_JAUZVV010000001.1"/>
</dbReference>
<gene>
    <name evidence="2" type="ORF">Q9S71_05335</name>
</gene>
<name>A0ABU3G8U7_9MICO</name>
<evidence type="ECO:0000256" key="1">
    <source>
        <dbReference type="SAM" id="MobiDB-lite"/>
    </source>
</evidence>
<comment type="caution">
    <text evidence="2">The sequence shown here is derived from an EMBL/GenBank/DDBJ whole genome shotgun (WGS) entry which is preliminary data.</text>
</comment>
<protein>
    <submittedName>
        <fullName evidence="2">Uncharacterized protein</fullName>
    </submittedName>
</protein>
<keyword evidence="3" id="KW-1185">Reference proteome</keyword>
<organism evidence="2 3">
    <name type="scientific">Microbacterium gawkjiense</name>
    <dbReference type="NCBI Taxonomy" id="3067309"/>
    <lineage>
        <taxon>Bacteria</taxon>
        <taxon>Bacillati</taxon>
        <taxon>Actinomycetota</taxon>
        <taxon>Actinomycetes</taxon>
        <taxon>Micrococcales</taxon>
        <taxon>Microbacteriaceae</taxon>
        <taxon>Microbacterium</taxon>
    </lineage>
</organism>